<comment type="caution">
    <text evidence="2">The sequence shown here is derived from an EMBL/GenBank/DDBJ whole genome shotgun (WGS) entry which is preliminary data.</text>
</comment>
<dbReference type="AlphaFoldDB" id="A0AAI8YLE6"/>
<dbReference type="CDD" id="cd02440">
    <property type="entry name" value="AdoMet_MTases"/>
    <property type="match status" value="1"/>
</dbReference>
<dbReference type="SUPFAM" id="SSF53335">
    <property type="entry name" value="S-adenosyl-L-methionine-dependent methyltransferases"/>
    <property type="match status" value="1"/>
</dbReference>
<dbReference type="Pfam" id="PF13649">
    <property type="entry name" value="Methyltransf_25"/>
    <property type="match status" value="1"/>
</dbReference>
<dbReference type="PANTHER" id="PTHR43667">
    <property type="entry name" value="CYCLOPROPANE-FATTY-ACYL-PHOSPHOLIPID SYNTHASE"/>
    <property type="match status" value="1"/>
</dbReference>
<gene>
    <name evidence="2" type="ORF">KHLLAP_LOCUS9545</name>
</gene>
<reference evidence="2" key="1">
    <citation type="submission" date="2023-10" db="EMBL/GenBank/DDBJ databases">
        <authorList>
            <person name="Hackl T."/>
        </authorList>
    </citation>
    <scope>NUCLEOTIDE SEQUENCE</scope>
</reference>
<evidence type="ECO:0000313" key="3">
    <source>
        <dbReference type="Proteomes" id="UP001295740"/>
    </source>
</evidence>
<name>A0AAI8YLE6_9PEZI</name>
<evidence type="ECO:0000313" key="2">
    <source>
        <dbReference type="EMBL" id="CAJ2509077.1"/>
    </source>
</evidence>
<dbReference type="InterPro" id="IPR041698">
    <property type="entry name" value="Methyltransf_25"/>
</dbReference>
<protein>
    <submittedName>
        <fullName evidence="2">Uu.00g141030.m01.CDS01</fullName>
    </submittedName>
</protein>
<proteinExistence type="predicted"/>
<dbReference type="PANTHER" id="PTHR43667:SF2">
    <property type="entry name" value="FATTY ACID C-METHYL TRANSFERASE"/>
    <property type="match status" value="1"/>
</dbReference>
<dbReference type="InterPro" id="IPR050723">
    <property type="entry name" value="CFA/CMAS"/>
</dbReference>
<keyword evidence="3" id="KW-1185">Reference proteome</keyword>
<accession>A0AAI8YLE6</accession>
<evidence type="ECO:0000259" key="1">
    <source>
        <dbReference type="Pfam" id="PF13649"/>
    </source>
</evidence>
<sequence>MAALAKLQVIESDRPDSYRDKVVYTYKPSGEELWEKALGGKNLSFQFGLFDQAELDKGARSGPVGPSEYRHFEQQLQIAGLTGPDCPKVHRVLDLGCGWGSISRYLAERFPECQRIDAVNISQSQLEYFAARMSDDLERRVNLFLCNAQDIDMLPDPEVPYDLVIVRGMLAHCQDSVFEDVVARISERLAPTGTVIISDSFYNKLEGYESAIPDEVDRLACGHRKTLDYLLRVMAQKKLKMSDLRQLPSNAEAIHWANMVRLNVEQHFPEPRTGVVDELHVMMKNLAAILAADKFSVFSIIGRPVCPGR</sequence>
<organism evidence="2 3">
    <name type="scientific">Anthostomella pinea</name>
    <dbReference type="NCBI Taxonomy" id="933095"/>
    <lineage>
        <taxon>Eukaryota</taxon>
        <taxon>Fungi</taxon>
        <taxon>Dikarya</taxon>
        <taxon>Ascomycota</taxon>
        <taxon>Pezizomycotina</taxon>
        <taxon>Sordariomycetes</taxon>
        <taxon>Xylariomycetidae</taxon>
        <taxon>Xylariales</taxon>
        <taxon>Xylariaceae</taxon>
        <taxon>Anthostomella</taxon>
    </lineage>
</organism>
<dbReference type="InterPro" id="IPR029063">
    <property type="entry name" value="SAM-dependent_MTases_sf"/>
</dbReference>
<dbReference type="EMBL" id="CAUWAG010000012">
    <property type="protein sequence ID" value="CAJ2509077.1"/>
    <property type="molecule type" value="Genomic_DNA"/>
</dbReference>
<feature type="domain" description="Methyltransferase" evidence="1">
    <location>
        <begin position="92"/>
        <end position="193"/>
    </location>
</feature>
<dbReference type="Proteomes" id="UP001295740">
    <property type="component" value="Unassembled WGS sequence"/>
</dbReference>
<dbReference type="Gene3D" id="3.40.50.150">
    <property type="entry name" value="Vaccinia Virus protein VP39"/>
    <property type="match status" value="1"/>
</dbReference>